<proteinExistence type="inferred from homology"/>
<comment type="similarity">
    <text evidence="2">Belongs to the mitochondrion-specific ribosomal protein mL67 family.</text>
</comment>
<evidence type="ECO:0000313" key="10">
    <source>
        <dbReference type="EMBL" id="KAF2865170.1"/>
    </source>
</evidence>
<accession>A0A7C8I4V7</accession>
<dbReference type="InterPro" id="IPR024629">
    <property type="entry name" value="Ribosomal_mL67"/>
</dbReference>
<keyword evidence="7" id="KW-0687">Ribonucleoprotein</keyword>
<evidence type="ECO:0000256" key="3">
    <source>
        <dbReference type="ARBA" id="ARBA00022980"/>
    </source>
</evidence>
<comment type="subcellular location">
    <subcellularLocation>
        <location evidence="1">Mitochondrion</location>
    </subcellularLocation>
</comment>
<dbReference type="GO" id="GO:0003697">
    <property type="term" value="F:single-stranded DNA binding"/>
    <property type="evidence" value="ECO:0007669"/>
    <property type="project" value="InterPro"/>
</dbReference>
<keyword evidence="4" id="KW-0805">Transcription regulation</keyword>
<dbReference type="OrthoDB" id="5333655at2759"/>
<evidence type="ECO:0000256" key="7">
    <source>
        <dbReference type="ARBA" id="ARBA00023274"/>
    </source>
</evidence>
<name>A0A7C8I4V7_9PLEO</name>
<dbReference type="GO" id="GO:1990904">
    <property type="term" value="C:ribonucleoprotein complex"/>
    <property type="evidence" value="ECO:0007669"/>
    <property type="project" value="UniProtKB-KW"/>
</dbReference>
<dbReference type="PANTHER" id="PTHR28184">
    <property type="entry name" value="MITOCHONDRIAL HOMOLOGOUS RECOMBINATION PROTEIN 1"/>
    <property type="match status" value="1"/>
</dbReference>
<reference evidence="10 11" key="1">
    <citation type="submission" date="2020-01" db="EMBL/GenBank/DDBJ databases">
        <authorList>
            <consortium name="DOE Joint Genome Institute"/>
            <person name="Haridas S."/>
            <person name="Albert R."/>
            <person name="Binder M."/>
            <person name="Bloem J."/>
            <person name="Labutti K."/>
            <person name="Salamov A."/>
            <person name="Andreopoulos B."/>
            <person name="Baker S.E."/>
            <person name="Barry K."/>
            <person name="Bills G."/>
            <person name="Bluhm B.H."/>
            <person name="Cannon C."/>
            <person name="Castanera R."/>
            <person name="Culley D.E."/>
            <person name="Daum C."/>
            <person name="Ezra D."/>
            <person name="Gonzalez J.B."/>
            <person name="Henrissat B."/>
            <person name="Kuo A."/>
            <person name="Liang C."/>
            <person name="Lipzen A."/>
            <person name="Lutzoni F."/>
            <person name="Magnuson J."/>
            <person name="Mondo S."/>
            <person name="Nolan M."/>
            <person name="Ohm R."/>
            <person name="Pangilinan J."/>
            <person name="Park H.-J.H."/>
            <person name="Ramirez L."/>
            <person name="Alfaro M."/>
            <person name="Sun H."/>
            <person name="Tritt A."/>
            <person name="Yoshinaga Y."/>
            <person name="Zwiers L.-H.L."/>
            <person name="Turgeon B.G."/>
            <person name="Goodwin S.B."/>
            <person name="Spatafora J.W."/>
            <person name="Crous P.W."/>
            <person name="Grigoriev I.V."/>
        </authorList>
    </citation>
    <scope>NUCLEOTIDE SEQUENCE [LARGE SCALE GENOMIC DNA]</scope>
    <source>
        <strain evidence="10 11">CBS 611.86</strain>
    </source>
</reference>
<feature type="compositionally biased region" description="Basic and acidic residues" evidence="9">
    <location>
        <begin position="458"/>
        <end position="468"/>
    </location>
</feature>
<dbReference type="AlphaFoldDB" id="A0A7C8I4V7"/>
<evidence type="ECO:0000256" key="2">
    <source>
        <dbReference type="ARBA" id="ARBA00010741"/>
    </source>
</evidence>
<comment type="caution">
    <text evidence="10">The sequence shown here is derived from an EMBL/GenBank/DDBJ whole genome shotgun (WGS) entry which is preliminary data.</text>
</comment>
<keyword evidence="6" id="KW-0804">Transcription</keyword>
<dbReference type="Proteomes" id="UP000481861">
    <property type="component" value="Unassembled WGS sequence"/>
</dbReference>
<evidence type="ECO:0000256" key="4">
    <source>
        <dbReference type="ARBA" id="ARBA00023015"/>
    </source>
</evidence>
<evidence type="ECO:0000256" key="1">
    <source>
        <dbReference type="ARBA" id="ARBA00004173"/>
    </source>
</evidence>
<evidence type="ECO:0000256" key="8">
    <source>
        <dbReference type="ARBA" id="ARBA00035185"/>
    </source>
</evidence>
<evidence type="ECO:0000256" key="6">
    <source>
        <dbReference type="ARBA" id="ARBA00023163"/>
    </source>
</evidence>
<organism evidence="10 11">
    <name type="scientific">Massariosphaeria phaeospora</name>
    <dbReference type="NCBI Taxonomy" id="100035"/>
    <lineage>
        <taxon>Eukaryota</taxon>
        <taxon>Fungi</taxon>
        <taxon>Dikarya</taxon>
        <taxon>Ascomycota</taxon>
        <taxon>Pezizomycotina</taxon>
        <taxon>Dothideomycetes</taxon>
        <taxon>Pleosporomycetidae</taxon>
        <taxon>Pleosporales</taxon>
        <taxon>Pleosporales incertae sedis</taxon>
        <taxon>Massariosphaeria</taxon>
    </lineage>
</organism>
<feature type="region of interest" description="Disordered" evidence="9">
    <location>
        <begin position="458"/>
        <end position="487"/>
    </location>
</feature>
<dbReference type="GO" id="GO:0005840">
    <property type="term" value="C:ribosome"/>
    <property type="evidence" value="ECO:0007669"/>
    <property type="project" value="UniProtKB-KW"/>
</dbReference>
<protein>
    <recommendedName>
        <fullName evidence="8">Large ribosomal subunit protein mL67</fullName>
    </recommendedName>
</protein>
<dbReference type="GO" id="GO:0005739">
    <property type="term" value="C:mitochondrion"/>
    <property type="evidence" value="ECO:0007669"/>
    <property type="project" value="UniProtKB-SubCell"/>
</dbReference>
<dbReference type="EMBL" id="JAADJZ010000036">
    <property type="protein sequence ID" value="KAF2865170.1"/>
    <property type="molecule type" value="Genomic_DNA"/>
</dbReference>
<keyword evidence="11" id="KW-1185">Reference proteome</keyword>
<evidence type="ECO:0000256" key="5">
    <source>
        <dbReference type="ARBA" id="ARBA00023128"/>
    </source>
</evidence>
<keyword evidence="5" id="KW-0496">Mitochondrion</keyword>
<dbReference type="GO" id="GO:0000150">
    <property type="term" value="F:DNA strand exchange activity"/>
    <property type="evidence" value="ECO:0007669"/>
    <property type="project" value="InterPro"/>
</dbReference>
<dbReference type="Pfam" id="PF12829">
    <property type="entry name" value="Mhr1"/>
    <property type="match status" value="1"/>
</dbReference>
<keyword evidence="3" id="KW-0689">Ribosomal protein</keyword>
<evidence type="ECO:0000313" key="11">
    <source>
        <dbReference type="Proteomes" id="UP000481861"/>
    </source>
</evidence>
<evidence type="ECO:0000256" key="9">
    <source>
        <dbReference type="SAM" id="MobiDB-lite"/>
    </source>
</evidence>
<dbReference type="GO" id="GO:0003735">
    <property type="term" value="F:structural constituent of ribosome"/>
    <property type="evidence" value="ECO:0007669"/>
    <property type="project" value="TreeGrafter"/>
</dbReference>
<sequence>MPRSLARLKFKLAPFVRPRGLGETLTRAHVRNRVPSTDVLRKALQRESAPGRRLNLTITVNQEWKTPRPSRKREQAPHTVRDIVDPERKARTGELIYIFRNTKSNQTIYSLGEMLDNHHLKQLPFLGRHSKPPVLRPDEWVPHCVVRFKTSEQGHNAFRKLREFRKLHEVYWDKTNPEWKKLKLKQRMNRIMDQTANTSADLARVLQLQADQGVWQQGNLDEQQKIMDERWPEVLAVAEAATSGEQEKDTPKWLLRQIFEVARQLGLKRNQKEEKQERLRTTKRSYIDRLTKINSAVRMAKDRTIAQEKLEPLTARVAEVAPWVEQLQTETAELEENFWVREPMPLEKKPSEQDEPLKLKRLRALLKKSRALEEEAKAREAEALRAVLDGPLKKELPAPFSPRVDVMWADLHDAEYARGHWPPGTEHDVLNLRGAFADVAMMRRQDFDAKTEAEVRQLQDALQKRFEPDPEPEVEEKQEPTGIWKYIPESMTRNPFRRAEAS</sequence>
<gene>
    <name evidence="10" type="ORF">BDV95DRAFT_507898</name>
</gene>
<dbReference type="PANTHER" id="PTHR28184:SF1">
    <property type="entry name" value="LARGE RIBOSOMAL SUBUNIT PROTEIN ML67"/>
    <property type="match status" value="1"/>
</dbReference>